<proteinExistence type="predicted"/>
<feature type="transmembrane region" description="Helical" evidence="1">
    <location>
        <begin position="20"/>
        <end position="41"/>
    </location>
</feature>
<keyword evidence="1" id="KW-0812">Transmembrane</keyword>
<evidence type="ECO:0000313" key="3">
    <source>
        <dbReference type="Proteomes" id="UP001162090"/>
    </source>
</evidence>
<feature type="transmembrane region" description="Helical" evidence="1">
    <location>
        <begin position="48"/>
        <end position="72"/>
    </location>
</feature>
<accession>A0AA35JLQ2</accession>
<keyword evidence="1" id="KW-0472">Membrane</keyword>
<organism evidence="2 3">
    <name type="scientific">Saccharomyces uvarum</name>
    <name type="common">Yeast</name>
    <name type="synonym">Saccharomyces bayanus var. uvarum</name>
    <dbReference type="NCBI Taxonomy" id="230603"/>
    <lineage>
        <taxon>Eukaryota</taxon>
        <taxon>Fungi</taxon>
        <taxon>Dikarya</taxon>
        <taxon>Ascomycota</taxon>
        <taxon>Saccharomycotina</taxon>
        <taxon>Saccharomycetes</taxon>
        <taxon>Saccharomycetales</taxon>
        <taxon>Saccharomycetaceae</taxon>
        <taxon>Saccharomyces</taxon>
    </lineage>
</organism>
<gene>
    <name evidence="2" type="primary">SUVC08G1340</name>
    <name evidence="2" type="ORF">SUVC_08G1340</name>
</gene>
<dbReference type="Proteomes" id="UP001162090">
    <property type="component" value="Chromosome 8"/>
</dbReference>
<dbReference type="AlphaFoldDB" id="A0AA35JLQ2"/>
<evidence type="ECO:0008006" key="4">
    <source>
        <dbReference type="Google" id="ProtNLM"/>
    </source>
</evidence>
<dbReference type="EMBL" id="OX365919">
    <property type="protein sequence ID" value="CAI4064153.1"/>
    <property type="molecule type" value="Genomic_DNA"/>
</dbReference>
<sequence length="167" mass="18721">MDLNGNWLRWKVAIGGQNGVVLDFPSFLVGCVFTTMIGPVLQKFIGRLLVGLISVCKFLVIIGSIVLVIGVVSNKYTYNDFKISIRKSEEKVAESIKTAKKTTMPMEKDDTVGSFNYFEIPITKEAPTIPYIDRSTRALKKPPRDASRAVLSNSNRYENFINMAQHK</sequence>
<protein>
    <recommendedName>
        <fullName evidence="4">YOR097C-like protein</fullName>
    </recommendedName>
</protein>
<reference evidence="2" key="1">
    <citation type="submission" date="2022-10" db="EMBL/GenBank/DDBJ databases">
        <authorList>
            <person name="Byrne P K."/>
        </authorList>
    </citation>
    <scope>NUCLEOTIDE SEQUENCE</scope>
    <source>
        <strain evidence="2">CBS7001</strain>
    </source>
</reference>
<evidence type="ECO:0000313" key="2">
    <source>
        <dbReference type="EMBL" id="CAI4064153.1"/>
    </source>
</evidence>
<name>A0AA35JLQ2_SACUV</name>
<evidence type="ECO:0000256" key="1">
    <source>
        <dbReference type="SAM" id="Phobius"/>
    </source>
</evidence>
<keyword evidence="1" id="KW-1133">Transmembrane helix</keyword>